<evidence type="ECO:0000256" key="2">
    <source>
        <dbReference type="PROSITE-ProRule" id="PRU00196"/>
    </source>
</evidence>
<proteinExistence type="predicted"/>
<dbReference type="PANTHER" id="PTHR22916">
    <property type="entry name" value="GLYCOSYLTRANSFERASE"/>
    <property type="match status" value="1"/>
</dbReference>
<dbReference type="InterPro" id="IPR036772">
    <property type="entry name" value="SRCR-like_dom_sf"/>
</dbReference>
<reference evidence="5 6" key="1">
    <citation type="submission" date="2018-03" db="EMBL/GenBank/DDBJ databases">
        <title>Draft genome sequence of Rohu Carp (Labeo rohita).</title>
        <authorList>
            <person name="Das P."/>
            <person name="Kushwaha B."/>
            <person name="Joshi C.G."/>
            <person name="Kumar D."/>
            <person name="Nagpure N.S."/>
            <person name="Sahoo L."/>
            <person name="Das S.P."/>
            <person name="Bit A."/>
            <person name="Patnaik S."/>
            <person name="Meher P.K."/>
            <person name="Jayasankar P."/>
            <person name="Koringa P.G."/>
            <person name="Patel N.V."/>
            <person name="Hinsu A.T."/>
            <person name="Kumar R."/>
            <person name="Pandey M."/>
            <person name="Agarwal S."/>
            <person name="Srivastava S."/>
            <person name="Singh M."/>
            <person name="Iquebal M.A."/>
            <person name="Jaiswal S."/>
            <person name="Angadi U.B."/>
            <person name="Kumar N."/>
            <person name="Raza M."/>
            <person name="Shah T.M."/>
            <person name="Rai A."/>
            <person name="Jena J.K."/>
        </authorList>
    </citation>
    <scope>NUCLEOTIDE SEQUENCE [LARGE SCALE GENOMIC DNA]</scope>
    <source>
        <strain evidence="5">DASCIFA01</strain>
        <tissue evidence="5">Testis</tissue>
    </source>
</reference>
<evidence type="ECO:0000259" key="4">
    <source>
        <dbReference type="PROSITE" id="PS50287"/>
    </source>
</evidence>
<dbReference type="Pfam" id="PF00535">
    <property type="entry name" value="Glycos_transf_2"/>
    <property type="match status" value="1"/>
</dbReference>
<keyword evidence="1 2" id="KW-1015">Disulfide bond</keyword>
<comment type="caution">
    <text evidence="2">Lacks conserved residue(s) required for the propagation of feature annotation.</text>
</comment>
<feature type="disulfide bond" evidence="2">
    <location>
        <begin position="40"/>
        <end position="50"/>
    </location>
</feature>
<evidence type="ECO:0000256" key="3">
    <source>
        <dbReference type="SAM" id="Phobius"/>
    </source>
</evidence>
<dbReference type="SUPFAM" id="SSF56487">
    <property type="entry name" value="SRCR-like"/>
    <property type="match status" value="1"/>
</dbReference>
<evidence type="ECO:0000313" key="6">
    <source>
        <dbReference type="Proteomes" id="UP000290572"/>
    </source>
</evidence>
<dbReference type="Gene3D" id="3.90.550.10">
    <property type="entry name" value="Spore Coat Polysaccharide Biosynthesis Protein SpsA, Chain A"/>
    <property type="match status" value="1"/>
</dbReference>
<dbReference type="GO" id="GO:0016758">
    <property type="term" value="F:hexosyltransferase activity"/>
    <property type="evidence" value="ECO:0007669"/>
    <property type="project" value="UniProtKB-ARBA"/>
</dbReference>
<keyword evidence="5" id="KW-0328">Glycosyltransferase</keyword>
<dbReference type="EMBL" id="QBIY01011305">
    <property type="protein sequence ID" value="RXN32990.1"/>
    <property type="molecule type" value="Genomic_DNA"/>
</dbReference>
<protein>
    <submittedName>
        <fullName evidence="5">UDP-GlcNAc:betaGal beta-1,3-N-acetylglucosaminyltransferase 1</fullName>
    </submittedName>
</protein>
<dbReference type="InterPro" id="IPR001173">
    <property type="entry name" value="Glyco_trans_2-like"/>
</dbReference>
<keyword evidence="3" id="KW-0472">Membrane</keyword>
<feature type="transmembrane region" description="Helical" evidence="3">
    <location>
        <begin position="85"/>
        <end position="105"/>
    </location>
</feature>
<comment type="caution">
    <text evidence="5">The sequence shown here is derived from an EMBL/GenBank/DDBJ whole genome shotgun (WGS) entry which is preliminary data.</text>
</comment>
<sequence>MDRDTASLICQELNCGRSGSEPRYSVGLRSARNWLDHLKCRKHDKTLWQCPSLPWGQNNCYGDEVANITCFVLSTSVSPPQTPPVLVIVLVVVLLLLLVPLLILIQQNRVMRRCRRDPETAIEAIYEEMDHRYSHYTQMGKIKQDAPEEYVSTRRLNYYTNEPYDDATTMREEEALKNYGDAIACEQMVGAVSAQVFSLTSPPDMNMDLTDFKPVTAEANSGALPSHNGHQTLTTDVLPAVKSPMIMCQMSVIMPVFNASDWLDECLQAVLEQDFQGRMELSVYDDSSTDNSRELLERWRQRFEDRGFPMLISGHSSSSPHGVGFAKNQAVRQSSGRFLCFQDACRNVQHVPCQ</sequence>
<dbReference type="PROSITE" id="PS50287">
    <property type="entry name" value="SRCR_2"/>
    <property type="match status" value="1"/>
</dbReference>
<organism evidence="5 6">
    <name type="scientific">Labeo rohita</name>
    <name type="common">Indian major carp</name>
    <name type="synonym">Cyprinus rohita</name>
    <dbReference type="NCBI Taxonomy" id="84645"/>
    <lineage>
        <taxon>Eukaryota</taxon>
        <taxon>Metazoa</taxon>
        <taxon>Chordata</taxon>
        <taxon>Craniata</taxon>
        <taxon>Vertebrata</taxon>
        <taxon>Euteleostomi</taxon>
        <taxon>Actinopterygii</taxon>
        <taxon>Neopterygii</taxon>
        <taxon>Teleostei</taxon>
        <taxon>Ostariophysi</taxon>
        <taxon>Cypriniformes</taxon>
        <taxon>Cyprinidae</taxon>
        <taxon>Labeoninae</taxon>
        <taxon>Labeonini</taxon>
        <taxon>Labeo</taxon>
    </lineage>
</organism>
<keyword evidence="3" id="KW-0812">Transmembrane</keyword>
<dbReference type="SMART" id="SM00202">
    <property type="entry name" value="SR"/>
    <property type="match status" value="1"/>
</dbReference>
<dbReference type="STRING" id="84645.A0A498NLX4"/>
<dbReference type="InterPro" id="IPR001190">
    <property type="entry name" value="SRCR"/>
</dbReference>
<dbReference type="SUPFAM" id="SSF53448">
    <property type="entry name" value="Nucleotide-diphospho-sugar transferases"/>
    <property type="match status" value="1"/>
</dbReference>
<dbReference type="PANTHER" id="PTHR22916:SF3">
    <property type="entry name" value="UDP-GLCNAC:BETAGAL BETA-1,3-N-ACETYLGLUCOSAMINYLTRANSFERASE-LIKE PROTEIN 1"/>
    <property type="match status" value="1"/>
</dbReference>
<dbReference type="Gene3D" id="3.10.250.10">
    <property type="entry name" value="SRCR-like domain"/>
    <property type="match status" value="1"/>
</dbReference>
<evidence type="ECO:0000256" key="1">
    <source>
        <dbReference type="ARBA" id="ARBA00023157"/>
    </source>
</evidence>
<feature type="domain" description="SRCR" evidence="4">
    <location>
        <begin position="1"/>
        <end position="71"/>
    </location>
</feature>
<dbReference type="AlphaFoldDB" id="A0A498NLX4"/>
<keyword evidence="6" id="KW-1185">Reference proteome</keyword>
<dbReference type="InterPro" id="IPR029044">
    <property type="entry name" value="Nucleotide-diphossugar_trans"/>
</dbReference>
<keyword evidence="3" id="KW-1133">Transmembrane helix</keyword>
<dbReference type="Proteomes" id="UP000290572">
    <property type="component" value="Unassembled WGS sequence"/>
</dbReference>
<gene>
    <name evidence="5" type="ORF">ROHU_015886</name>
</gene>
<name>A0A498NLX4_LABRO</name>
<keyword evidence="5" id="KW-0808">Transferase</keyword>
<evidence type="ECO:0000313" key="5">
    <source>
        <dbReference type="EMBL" id="RXN32990.1"/>
    </source>
</evidence>
<dbReference type="GO" id="GO:0016020">
    <property type="term" value="C:membrane"/>
    <property type="evidence" value="ECO:0007669"/>
    <property type="project" value="InterPro"/>
</dbReference>
<dbReference type="Pfam" id="PF00530">
    <property type="entry name" value="SRCR"/>
    <property type="match status" value="1"/>
</dbReference>
<accession>A0A498NLX4</accession>